<comment type="similarity">
    <text evidence="2 11">Belongs to the FPP/GGPP synthase family.</text>
</comment>
<dbReference type="PATRIC" id="fig|1308866.3.peg.1007"/>
<evidence type="ECO:0000256" key="11">
    <source>
        <dbReference type="RuleBase" id="RU004466"/>
    </source>
</evidence>
<keyword evidence="3 11" id="KW-0808">Transferase</keyword>
<dbReference type="Gene3D" id="1.10.600.10">
    <property type="entry name" value="Farnesyl Diphosphate Synthase"/>
    <property type="match status" value="1"/>
</dbReference>
<evidence type="ECO:0000256" key="1">
    <source>
        <dbReference type="ARBA" id="ARBA00001946"/>
    </source>
</evidence>
<dbReference type="OrthoDB" id="9805316at2"/>
<gene>
    <name evidence="12" type="ORF">J416_04983</name>
</gene>
<evidence type="ECO:0000256" key="5">
    <source>
        <dbReference type="ARBA" id="ARBA00022842"/>
    </source>
</evidence>
<organism evidence="12 13">
    <name type="scientific">Gracilibacillus halophilus YIM-C55.5</name>
    <dbReference type="NCBI Taxonomy" id="1308866"/>
    <lineage>
        <taxon>Bacteria</taxon>
        <taxon>Bacillati</taxon>
        <taxon>Bacillota</taxon>
        <taxon>Bacilli</taxon>
        <taxon>Bacillales</taxon>
        <taxon>Bacillaceae</taxon>
        <taxon>Gracilibacillus</taxon>
    </lineage>
</organism>
<dbReference type="SUPFAM" id="SSF48576">
    <property type="entry name" value="Terpenoid synthases"/>
    <property type="match status" value="1"/>
</dbReference>
<dbReference type="InterPro" id="IPR000092">
    <property type="entry name" value="Polyprenyl_synt"/>
</dbReference>
<dbReference type="AlphaFoldDB" id="N4WW79"/>
<keyword evidence="5" id="KW-0460">Magnesium</keyword>
<dbReference type="EC" id="2.5.1.30" evidence="9"/>
<dbReference type="RefSeq" id="WP_003466161.1">
    <property type="nucleotide sequence ID" value="NZ_APML01000019.1"/>
</dbReference>
<dbReference type="InterPro" id="IPR014119">
    <property type="entry name" value="GerC3_HepT"/>
</dbReference>
<dbReference type="PROSITE" id="PS00723">
    <property type="entry name" value="POLYPRENYL_SYNTHASE_1"/>
    <property type="match status" value="1"/>
</dbReference>
<dbReference type="GO" id="GO:0008299">
    <property type="term" value="P:isoprenoid biosynthetic process"/>
    <property type="evidence" value="ECO:0007669"/>
    <property type="project" value="InterPro"/>
</dbReference>
<dbReference type="EMBL" id="APML01000019">
    <property type="protein sequence ID" value="ENH97341.1"/>
    <property type="molecule type" value="Genomic_DNA"/>
</dbReference>
<evidence type="ECO:0000256" key="9">
    <source>
        <dbReference type="ARBA" id="ARBA00066444"/>
    </source>
</evidence>
<dbReference type="STRING" id="1308866.J416_04983"/>
<accession>N4WW79</accession>
<evidence type="ECO:0000256" key="8">
    <source>
        <dbReference type="ARBA" id="ARBA00065985"/>
    </source>
</evidence>
<sequence>MKLATTYGYLKKDLNQIEQALEDTVKESQPVLHDASLQLIKAGGKRLRPVFAMLSSMFGDYQFDRVKNVAVSLELIHMASLVHDDVIDDSNIRRGETTVKAKWDNQVAMLTGDYIFSRALEKFTEITEPRAHQLLSKTMIELTSGEIEQIRDKYDLNQNFRTYLRRIRRKTALLISSSSQLGAIVSHTSDLVEKALFRYGYNIGMSYQIIDDILDFTGTEDQLGKPAGSDLLQGNITLPVIYALEDPYIKNELERIFTQKEEIEEKQLQPVIEQIAQSSAITKARNVSDLYLKKAYDTLDDLPDVKAKNTLKKIANYIGSRKV</sequence>
<evidence type="ECO:0000256" key="10">
    <source>
        <dbReference type="ARBA" id="ARBA00070472"/>
    </source>
</evidence>
<protein>
    <recommendedName>
        <fullName evidence="10">Heptaprenyl diphosphate synthase component 2</fullName>
        <ecNumber evidence="9">2.5.1.30</ecNumber>
    </recommendedName>
</protein>
<dbReference type="FunFam" id="1.10.600.10:FF:000014">
    <property type="entry name" value="Heptaprenyl diphosphate synthase component II"/>
    <property type="match status" value="1"/>
</dbReference>
<comment type="function">
    <text evidence="7">Supplies heptaprenyl diphosphate, the precursor for the side chain of the isoprenoid quinone menaquinone-7 (MQ-7).</text>
</comment>
<evidence type="ECO:0000256" key="7">
    <source>
        <dbReference type="ARBA" id="ARBA00055604"/>
    </source>
</evidence>
<evidence type="ECO:0000313" key="13">
    <source>
        <dbReference type="Proteomes" id="UP000012283"/>
    </source>
</evidence>
<dbReference type="PANTHER" id="PTHR12001:SF69">
    <property type="entry name" value="ALL TRANS-POLYPRENYL-DIPHOSPHATE SYNTHASE PDSS1"/>
    <property type="match status" value="1"/>
</dbReference>
<evidence type="ECO:0000256" key="2">
    <source>
        <dbReference type="ARBA" id="ARBA00006706"/>
    </source>
</evidence>
<evidence type="ECO:0000256" key="3">
    <source>
        <dbReference type="ARBA" id="ARBA00022679"/>
    </source>
</evidence>
<dbReference type="eggNOG" id="COG0142">
    <property type="taxonomic scope" value="Bacteria"/>
</dbReference>
<name>N4WW79_9BACI</name>
<dbReference type="GO" id="GO:0000010">
    <property type="term" value="F:heptaprenyl diphosphate synthase activity"/>
    <property type="evidence" value="ECO:0007669"/>
    <property type="project" value="UniProtKB-EC"/>
</dbReference>
<evidence type="ECO:0000256" key="6">
    <source>
        <dbReference type="ARBA" id="ARBA00050780"/>
    </source>
</evidence>
<evidence type="ECO:0000313" key="12">
    <source>
        <dbReference type="EMBL" id="ENH97341.1"/>
    </source>
</evidence>
<dbReference type="PANTHER" id="PTHR12001">
    <property type="entry name" value="GERANYLGERANYL PYROPHOSPHATE SYNTHASE"/>
    <property type="match status" value="1"/>
</dbReference>
<dbReference type="PROSITE" id="PS00444">
    <property type="entry name" value="POLYPRENYL_SYNTHASE_2"/>
    <property type="match status" value="1"/>
</dbReference>
<dbReference type="Pfam" id="PF00348">
    <property type="entry name" value="polyprenyl_synt"/>
    <property type="match status" value="1"/>
</dbReference>
<keyword evidence="4" id="KW-0479">Metal-binding</keyword>
<dbReference type="InterPro" id="IPR033749">
    <property type="entry name" value="Polyprenyl_synt_CS"/>
</dbReference>
<comment type="catalytic activity">
    <reaction evidence="6">
        <text>4 isopentenyl diphosphate + (2E,6E)-farnesyl diphosphate = all-trans-heptaprenyl diphosphate + 4 diphosphate</text>
        <dbReference type="Rhea" id="RHEA:27794"/>
        <dbReference type="ChEBI" id="CHEBI:33019"/>
        <dbReference type="ChEBI" id="CHEBI:58206"/>
        <dbReference type="ChEBI" id="CHEBI:128769"/>
        <dbReference type="ChEBI" id="CHEBI:175763"/>
        <dbReference type="EC" id="2.5.1.30"/>
    </reaction>
</comment>
<dbReference type="Proteomes" id="UP000012283">
    <property type="component" value="Unassembled WGS sequence"/>
</dbReference>
<keyword evidence="13" id="KW-1185">Reference proteome</keyword>
<reference evidence="12 13" key="1">
    <citation type="submission" date="2013-03" db="EMBL/GenBank/DDBJ databases">
        <title>Draft genome sequence of Gracibacillus halophilus YIM-C55.5, a moderately halophilic and thermophilic organism from the Xiaochaidamu salt lake.</title>
        <authorList>
            <person name="Sugumar T."/>
            <person name="Polireddy D.R."/>
            <person name="Antony A."/>
            <person name="Madhava Y.R."/>
            <person name="Sivakumar N."/>
        </authorList>
    </citation>
    <scope>NUCLEOTIDE SEQUENCE [LARGE SCALE GENOMIC DNA]</scope>
    <source>
        <strain evidence="12 13">YIM-C55.5</strain>
    </source>
</reference>
<comment type="cofactor">
    <cofactor evidence="1">
        <name>Mg(2+)</name>
        <dbReference type="ChEBI" id="CHEBI:18420"/>
    </cofactor>
</comment>
<comment type="caution">
    <text evidence="12">The sequence shown here is derived from an EMBL/GenBank/DDBJ whole genome shotgun (WGS) entry which is preliminary data.</text>
</comment>
<dbReference type="SFLD" id="SFLDS00005">
    <property type="entry name" value="Isoprenoid_Synthase_Type_I"/>
    <property type="match status" value="1"/>
</dbReference>
<comment type="subunit">
    <text evidence="8">Heterodimer of component I and II.</text>
</comment>
<evidence type="ECO:0000256" key="4">
    <source>
        <dbReference type="ARBA" id="ARBA00022723"/>
    </source>
</evidence>
<dbReference type="NCBIfam" id="TIGR02748">
    <property type="entry name" value="GerC3_HepT"/>
    <property type="match status" value="1"/>
</dbReference>
<dbReference type="CDD" id="cd00685">
    <property type="entry name" value="Trans_IPPS_HT"/>
    <property type="match status" value="1"/>
</dbReference>
<proteinExistence type="inferred from homology"/>
<dbReference type="GO" id="GO:0046872">
    <property type="term" value="F:metal ion binding"/>
    <property type="evidence" value="ECO:0007669"/>
    <property type="project" value="UniProtKB-KW"/>
</dbReference>
<dbReference type="InterPro" id="IPR008949">
    <property type="entry name" value="Isoprenoid_synthase_dom_sf"/>
</dbReference>